<evidence type="ECO:0000313" key="2">
    <source>
        <dbReference type="Proteomes" id="UP000298213"/>
    </source>
</evidence>
<accession>A0A4Y8ZSC0</accession>
<proteinExistence type="predicted"/>
<gene>
    <name evidence="1" type="ORF">E2493_12540</name>
</gene>
<evidence type="ECO:0000313" key="1">
    <source>
        <dbReference type="EMBL" id="TFI58015.1"/>
    </source>
</evidence>
<comment type="caution">
    <text evidence="1">The sequence shown here is derived from an EMBL/GenBank/DDBJ whole genome shotgun (WGS) entry which is preliminary data.</text>
</comment>
<reference evidence="1 2" key="1">
    <citation type="submission" date="2019-03" db="EMBL/GenBank/DDBJ databases">
        <title>Genome sequence of Sphingomonas sp. 17J27-24.</title>
        <authorList>
            <person name="Kim M."/>
            <person name="Maeng S."/>
            <person name="Sathiyaraj S."/>
        </authorList>
    </citation>
    <scope>NUCLEOTIDE SEQUENCE [LARGE SCALE GENOMIC DNA]</scope>
    <source>
        <strain evidence="1 2">17J27-24</strain>
    </source>
</reference>
<name>A0A4Y8ZSC0_9SPHN</name>
<sequence length="59" mass="6064">MRNDGPNSITDAELNEVLALVGRGRAIPAVIVAAIIRRLDAAEAGAALSDRLPRSALAA</sequence>
<organism evidence="1 2">
    <name type="scientific">Sphingomonas parva</name>
    <dbReference type="NCBI Taxonomy" id="2555898"/>
    <lineage>
        <taxon>Bacteria</taxon>
        <taxon>Pseudomonadati</taxon>
        <taxon>Pseudomonadota</taxon>
        <taxon>Alphaproteobacteria</taxon>
        <taxon>Sphingomonadales</taxon>
        <taxon>Sphingomonadaceae</taxon>
        <taxon>Sphingomonas</taxon>
    </lineage>
</organism>
<dbReference type="Proteomes" id="UP000298213">
    <property type="component" value="Unassembled WGS sequence"/>
</dbReference>
<dbReference type="EMBL" id="SPDV01000021">
    <property type="protein sequence ID" value="TFI58015.1"/>
    <property type="molecule type" value="Genomic_DNA"/>
</dbReference>
<keyword evidence="2" id="KW-1185">Reference proteome</keyword>
<dbReference type="AlphaFoldDB" id="A0A4Y8ZSC0"/>
<protein>
    <submittedName>
        <fullName evidence="1">Uncharacterized protein</fullName>
    </submittedName>
</protein>
<dbReference type="RefSeq" id="WP_135087278.1">
    <property type="nucleotide sequence ID" value="NZ_SPDV01000021.1"/>
</dbReference>